<dbReference type="Pfam" id="PF01607">
    <property type="entry name" value="CBM_14"/>
    <property type="match status" value="3"/>
</dbReference>
<dbReference type="Gene3D" id="2.170.140.10">
    <property type="entry name" value="Chitin binding domain"/>
    <property type="match status" value="3"/>
</dbReference>
<feature type="region of interest" description="Disordered" evidence="6">
    <location>
        <begin position="51"/>
        <end position="71"/>
    </location>
</feature>
<evidence type="ECO:0000313" key="9">
    <source>
        <dbReference type="Proteomes" id="UP000695007"/>
    </source>
</evidence>
<evidence type="ECO:0000259" key="8">
    <source>
        <dbReference type="PROSITE" id="PS50940"/>
    </source>
</evidence>
<dbReference type="InterPro" id="IPR051940">
    <property type="entry name" value="Chitin_bind-dev_reg"/>
</dbReference>
<evidence type="ECO:0000256" key="7">
    <source>
        <dbReference type="SAM" id="SignalP"/>
    </source>
</evidence>
<dbReference type="InterPro" id="IPR002557">
    <property type="entry name" value="Chitin-bd_dom"/>
</dbReference>
<dbReference type="GeneID" id="105365347"/>
<dbReference type="GO" id="GO:0005576">
    <property type="term" value="C:extracellular region"/>
    <property type="evidence" value="ECO:0007669"/>
    <property type="project" value="InterPro"/>
</dbReference>
<feature type="domain" description="Chitin-binding type-2" evidence="8">
    <location>
        <begin position="211"/>
        <end position="276"/>
    </location>
</feature>
<evidence type="ECO:0000256" key="5">
    <source>
        <dbReference type="ARBA" id="ARBA00023180"/>
    </source>
</evidence>
<dbReference type="SMART" id="SM00494">
    <property type="entry name" value="ChtBD2"/>
    <property type="match status" value="3"/>
</dbReference>
<name>A0AAJ6YPB6_9HYME</name>
<feature type="signal peptide" evidence="7">
    <location>
        <begin position="1"/>
        <end position="25"/>
    </location>
</feature>
<feature type="chain" id="PRO_5042487773" evidence="7">
    <location>
        <begin position="26"/>
        <end position="330"/>
    </location>
</feature>
<dbReference type="RefSeq" id="XP_011501787.1">
    <property type="nucleotide sequence ID" value="XM_011503485.1"/>
</dbReference>
<feature type="domain" description="Chitin-binding type-2" evidence="8">
    <location>
        <begin position="80"/>
        <end position="138"/>
    </location>
</feature>
<dbReference type="SUPFAM" id="SSF57625">
    <property type="entry name" value="Invertebrate chitin-binding proteins"/>
    <property type="match status" value="3"/>
</dbReference>
<dbReference type="KEGG" id="csol:105365347"/>
<keyword evidence="4" id="KW-1015">Disulfide bond</keyword>
<keyword evidence="5" id="KW-0325">Glycoprotein</keyword>
<dbReference type="PROSITE" id="PS50940">
    <property type="entry name" value="CHIT_BIND_II"/>
    <property type="match status" value="3"/>
</dbReference>
<organism evidence="9 10">
    <name type="scientific">Ceratosolen solmsi marchali</name>
    <dbReference type="NCBI Taxonomy" id="326594"/>
    <lineage>
        <taxon>Eukaryota</taxon>
        <taxon>Metazoa</taxon>
        <taxon>Ecdysozoa</taxon>
        <taxon>Arthropoda</taxon>
        <taxon>Hexapoda</taxon>
        <taxon>Insecta</taxon>
        <taxon>Pterygota</taxon>
        <taxon>Neoptera</taxon>
        <taxon>Endopterygota</taxon>
        <taxon>Hymenoptera</taxon>
        <taxon>Apocrita</taxon>
        <taxon>Proctotrupomorpha</taxon>
        <taxon>Chalcidoidea</taxon>
        <taxon>Agaonidae</taxon>
        <taxon>Agaoninae</taxon>
        <taxon>Ceratosolen</taxon>
    </lineage>
</organism>
<dbReference type="AlphaFoldDB" id="A0AAJ6YPB6"/>
<evidence type="ECO:0000256" key="3">
    <source>
        <dbReference type="ARBA" id="ARBA00022737"/>
    </source>
</evidence>
<evidence type="ECO:0000256" key="2">
    <source>
        <dbReference type="ARBA" id="ARBA00022729"/>
    </source>
</evidence>
<dbReference type="InterPro" id="IPR036508">
    <property type="entry name" value="Chitin-bd_dom_sf"/>
</dbReference>
<keyword evidence="2 7" id="KW-0732">Signal</keyword>
<evidence type="ECO:0000256" key="6">
    <source>
        <dbReference type="SAM" id="MobiDB-lite"/>
    </source>
</evidence>
<evidence type="ECO:0000256" key="1">
    <source>
        <dbReference type="ARBA" id="ARBA00022669"/>
    </source>
</evidence>
<sequence>MGPAQHRLLLSSALLCLLLHATCLGQQFQQRQNQYNHRGQNRFDARHNPFFTQQQQQQQQQQRYQEPRNLDVGSGIGGVGANCPEPNGRFPVASQCDAYIECIDGIAEEKLCPEGLLFNPEARFNYPCGYPIDIQCLGRSALQPAKPTDDCPHQYGYFKIGDRQNCGQFMNCVEGRSYIFNCPEGLAYNPESYRCDWPDQVPDCDAEAFLGFTCPTVNQNQFFIPEVRFYKSPSDCQHYYFCVENRPRLQNCGEGHAFNELIGACDAAENVTGCEPPQAFDTNFQRELFDQPQQNQLLLNSRKNTGIARRNAKTDRHDGQYRTGNFNSFK</sequence>
<protein>
    <submittedName>
        <fullName evidence="10">Probable chitinase 3</fullName>
    </submittedName>
</protein>
<keyword evidence="1" id="KW-0147">Chitin-binding</keyword>
<evidence type="ECO:0000256" key="4">
    <source>
        <dbReference type="ARBA" id="ARBA00023157"/>
    </source>
</evidence>
<reference evidence="10" key="1">
    <citation type="submission" date="2025-08" db="UniProtKB">
        <authorList>
            <consortium name="RefSeq"/>
        </authorList>
    </citation>
    <scope>IDENTIFICATION</scope>
</reference>
<dbReference type="Proteomes" id="UP000695007">
    <property type="component" value="Unplaced"/>
</dbReference>
<evidence type="ECO:0000313" key="10">
    <source>
        <dbReference type="RefSeq" id="XP_011501787.1"/>
    </source>
</evidence>
<proteinExistence type="predicted"/>
<dbReference type="PANTHER" id="PTHR23301:SF98">
    <property type="entry name" value="CHITIN-BINDING TYPE-2 DOMAIN-CONTAINING PROTEIN-RELATED"/>
    <property type="match status" value="1"/>
</dbReference>
<feature type="region of interest" description="Disordered" evidence="6">
    <location>
        <begin position="304"/>
        <end position="330"/>
    </location>
</feature>
<gene>
    <name evidence="10" type="primary">LOC105365347</name>
</gene>
<feature type="domain" description="Chitin-binding type-2" evidence="8">
    <location>
        <begin position="148"/>
        <end position="206"/>
    </location>
</feature>
<keyword evidence="3" id="KW-0677">Repeat</keyword>
<dbReference type="PANTHER" id="PTHR23301">
    <property type="entry name" value="CHITIN BINDING PERITROPHIN-A"/>
    <property type="match status" value="1"/>
</dbReference>
<keyword evidence="9" id="KW-1185">Reference proteome</keyword>
<accession>A0AAJ6YPB6</accession>
<feature type="compositionally biased region" description="Low complexity" evidence="6">
    <location>
        <begin position="53"/>
        <end position="62"/>
    </location>
</feature>
<dbReference type="GO" id="GO:0008061">
    <property type="term" value="F:chitin binding"/>
    <property type="evidence" value="ECO:0007669"/>
    <property type="project" value="UniProtKB-KW"/>
</dbReference>